<keyword evidence="7" id="KW-1185">Reference proteome</keyword>
<proteinExistence type="predicted"/>
<dbReference type="GO" id="GO:0031012">
    <property type="term" value="C:extracellular matrix"/>
    <property type="evidence" value="ECO:0007669"/>
    <property type="project" value="InterPro"/>
</dbReference>
<evidence type="ECO:0000256" key="3">
    <source>
        <dbReference type="ARBA" id="ARBA00022801"/>
    </source>
</evidence>
<keyword evidence="3" id="KW-0378">Hydrolase</keyword>
<evidence type="ECO:0000256" key="4">
    <source>
        <dbReference type="ARBA" id="ARBA00022833"/>
    </source>
</evidence>
<dbReference type="OrthoDB" id="406838at2759"/>
<evidence type="ECO:0000313" key="6">
    <source>
        <dbReference type="EMBL" id="KAH6872096.1"/>
    </source>
</evidence>
<comment type="caution">
    <text evidence="6">The sequence shown here is derived from an EMBL/GenBank/DDBJ whole genome shotgun (WGS) entry which is preliminary data.</text>
</comment>
<dbReference type="InterPro" id="IPR024079">
    <property type="entry name" value="MetalloPept_cat_dom_sf"/>
</dbReference>
<feature type="domain" description="Peptidase metallopeptidase" evidence="5">
    <location>
        <begin position="20"/>
        <end position="175"/>
    </location>
</feature>
<dbReference type="InterPro" id="IPR006026">
    <property type="entry name" value="Peptidase_Metallo"/>
</dbReference>
<gene>
    <name evidence="6" type="ORF">B0T10DRAFT_416700</name>
</gene>
<dbReference type="GO" id="GO:0008270">
    <property type="term" value="F:zinc ion binding"/>
    <property type="evidence" value="ECO:0007669"/>
    <property type="project" value="InterPro"/>
</dbReference>
<dbReference type="Proteomes" id="UP000777438">
    <property type="component" value="Unassembled WGS sequence"/>
</dbReference>
<dbReference type="GO" id="GO:0004222">
    <property type="term" value="F:metalloendopeptidase activity"/>
    <property type="evidence" value="ECO:0007669"/>
    <property type="project" value="InterPro"/>
</dbReference>
<accession>A0A9P9AFC1</accession>
<dbReference type="SUPFAM" id="SSF55486">
    <property type="entry name" value="Metalloproteases ('zincins'), catalytic domain"/>
    <property type="match status" value="1"/>
</dbReference>
<name>A0A9P9AFC1_9HYPO</name>
<dbReference type="Pfam" id="PF00413">
    <property type="entry name" value="Peptidase_M10"/>
    <property type="match status" value="1"/>
</dbReference>
<keyword evidence="4" id="KW-0862">Zinc</keyword>
<evidence type="ECO:0000259" key="5">
    <source>
        <dbReference type="SMART" id="SM00235"/>
    </source>
</evidence>
<keyword evidence="2" id="KW-0479">Metal-binding</keyword>
<dbReference type="InterPro" id="IPR001818">
    <property type="entry name" value="Pept_M10_metallopeptidase"/>
</dbReference>
<protein>
    <recommendedName>
        <fullName evidence="5">Peptidase metallopeptidase domain-containing protein</fullName>
    </recommendedName>
</protein>
<dbReference type="GO" id="GO:0006508">
    <property type="term" value="P:proteolysis"/>
    <property type="evidence" value="ECO:0007669"/>
    <property type="project" value="UniProtKB-KW"/>
</dbReference>
<dbReference type="AlphaFoldDB" id="A0A9P9AFC1"/>
<evidence type="ECO:0000256" key="2">
    <source>
        <dbReference type="ARBA" id="ARBA00022723"/>
    </source>
</evidence>
<evidence type="ECO:0000256" key="1">
    <source>
        <dbReference type="ARBA" id="ARBA00022670"/>
    </source>
</evidence>
<dbReference type="SMART" id="SM00235">
    <property type="entry name" value="ZnMc"/>
    <property type="match status" value="1"/>
</dbReference>
<organism evidence="6 7">
    <name type="scientific">Thelonectria olida</name>
    <dbReference type="NCBI Taxonomy" id="1576542"/>
    <lineage>
        <taxon>Eukaryota</taxon>
        <taxon>Fungi</taxon>
        <taxon>Dikarya</taxon>
        <taxon>Ascomycota</taxon>
        <taxon>Pezizomycotina</taxon>
        <taxon>Sordariomycetes</taxon>
        <taxon>Hypocreomycetidae</taxon>
        <taxon>Hypocreales</taxon>
        <taxon>Nectriaceae</taxon>
        <taxon>Thelonectria</taxon>
    </lineage>
</organism>
<sequence>MGPKEQKPGPEDIWVGLWGVIPRWKSGETVNYTAYKNGWASPSHAYYAAYKLYQAAEKWNSLKVGVKFHYVSHLEDAAFVLAYGGDGGSTLAKGFFPNSNDLNTVFVYQRAFQAGMANNMTNIFLHELGHVLGLRHEFAAQEGGAIQWGSNNPLSVMSYNFPPQIQESDKKDARSFYDFRGTSMGGYRIQDVIPDN</sequence>
<keyword evidence="1" id="KW-0645">Protease</keyword>
<dbReference type="Gene3D" id="3.40.390.10">
    <property type="entry name" value="Collagenase (Catalytic Domain)"/>
    <property type="match status" value="1"/>
</dbReference>
<reference evidence="6 7" key="1">
    <citation type="journal article" date="2021" name="Nat. Commun.">
        <title>Genetic determinants of endophytism in the Arabidopsis root mycobiome.</title>
        <authorList>
            <person name="Mesny F."/>
            <person name="Miyauchi S."/>
            <person name="Thiergart T."/>
            <person name="Pickel B."/>
            <person name="Atanasova L."/>
            <person name="Karlsson M."/>
            <person name="Huettel B."/>
            <person name="Barry K.W."/>
            <person name="Haridas S."/>
            <person name="Chen C."/>
            <person name="Bauer D."/>
            <person name="Andreopoulos W."/>
            <person name="Pangilinan J."/>
            <person name="LaButti K."/>
            <person name="Riley R."/>
            <person name="Lipzen A."/>
            <person name="Clum A."/>
            <person name="Drula E."/>
            <person name="Henrissat B."/>
            <person name="Kohler A."/>
            <person name="Grigoriev I.V."/>
            <person name="Martin F.M."/>
            <person name="Hacquard S."/>
        </authorList>
    </citation>
    <scope>NUCLEOTIDE SEQUENCE [LARGE SCALE GENOMIC DNA]</scope>
    <source>
        <strain evidence="6 7">MPI-CAGE-CH-0241</strain>
    </source>
</reference>
<dbReference type="EMBL" id="JAGPYM010000047">
    <property type="protein sequence ID" value="KAH6872096.1"/>
    <property type="molecule type" value="Genomic_DNA"/>
</dbReference>
<evidence type="ECO:0000313" key="7">
    <source>
        <dbReference type="Proteomes" id="UP000777438"/>
    </source>
</evidence>